<dbReference type="GO" id="GO:0045152">
    <property type="term" value="F:antisigma factor binding"/>
    <property type="evidence" value="ECO:0007669"/>
    <property type="project" value="InterPro"/>
</dbReference>
<keyword evidence="9" id="KW-1185">Reference proteome</keyword>
<dbReference type="STRING" id="1123349.SAMN02744037_01321"/>
<dbReference type="Gene3D" id="3.30.750.24">
    <property type="entry name" value="STAS domain"/>
    <property type="match status" value="1"/>
</dbReference>
<evidence type="ECO:0000256" key="6">
    <source>
        <dbReference type="RuleBase" id="RU003749"/>
    </source>
</evidence>
<dbReference type="CDD" id="cd07043">
    <property type="entry name" value="STAS_anti-anti-sigma_factors"/>
    <property type="match status" value="1"/>
</dbReference>
<dbReference type="InterPro" id="IPR003658">
    <property type="entry name" value="Anti-sigma_ant"/>
</dbReference>
<dbReference type="Proteomes" id="UP000242497">
    <property type="component" value="Unassembled WGS sequence"/>
</dbReference>
<dbReference type="OrthoDB" id="9796601at2"/>
<dbReference type="PANTHER" id="PTHR33495:SF2">
    <property type="entry name" value="ANTI-SIGMA FACTOR ANTAGONIST TM_1081-RELATED"/>
    <property type="match status" value="1"/>
</dbReference>
<dbReference type="RefSeq" id="WP_072888413.1">
    <property type="nucleotide sequence ID" value="NZ_FRAE01000024.1"/>
</dbReference>
<comment type="similarity">
    <text evidence="2 6">Belongs to the anti-sigma-factor antagonist family.</text>
</comment>
<dbReference type="NCBIfam" id="TIGR00377">
    <property type="entry name" value="ant_ant_sig"/>
    <property type="match status" value="1"/>
</dbReference>
<dbReference type="SUPFAM" id="SSF52091">
    <property type="entry name" value="SpoIIaa-like"/>
    <property type="match status" value="1"/>
</dbReference>
<evidence type="ECO:0000256" key="2">
    <source>
        <dbReference type="ARBA" id="ARBA00009013"/>
    </source>
</evidence>
<evidence type="ECO:0000313" key="8">
    <source>
        <dbReference type="EMBL" id="SHJ97461.1"/>
    </source>
</evidence>
<dbReference type="GO" id="GO:0043856">
    <property type="term" value="F:anti-sigma factor antagonist activity"/>
    <property type="evidence" value="ECO:0007669"/>
    <property type="project" value="InterPro"/>
</dbReference>
<dbReference type="NCBIfam" id="TIGR02886">
    <property type="entry name" value="spore_II_AA"/>
    <property type="match status" value="1"/>
</dbReference>
<keyword evidence="5" id="KW-0749">Sporulation</keyword>
<name>A0A1M6NNY3_9FIRM</name>
<dbReference type="GO" id="GO:0030435">
    <property type="term" value="P:sporulation resulting in formation of a cellular spore"/>
    <property type="evidence" value="ECO:0007669"/>
    <property type="project" value="UniProtKB-KW"/>
</dbReference>
<evidence type="ECO:0000313" key="9">
    <source>
        <dbReference type="Proteomes" id="UP000242497"/>
    </source>
</evidence>
<dbReference type="PANTHER" id="PTHR33495">
    <property type="entry name" value="ANTI-SIGMA FACTOR ANTAGONIST TM_1081-RELATED-RELATED"/>
    <property type="match status" value="1"/>
</dbReference>
<accession>A0A1M6NNY3</accession>
<evidence type="ECO:0000259" key="7">
    <source>
        <dbReference type="PROSITE" id="PS50801"/>
    </source>
</evidence>
<gene>
    <name evidence="8" type="ORF">SAMN02744037_01321</name>
</gene>
<dbReference type="EMBL" id="FRAE01000024">
    <property type="protein sequence ID" value="SHJ97461.1"/>
    <property type="molecule type" value="Genomic_DNA"/>
</dbReference>
<dbReference type="InterPro" id="IPR002645">
    <property type="entry name" value="STAS_dom"/>
</dbReference>
<dbReference type="PROSITE" id="PS50801">
    <property type="entry name" value="STAS"/>
    <property type="match status" value="1"/>
</dbReference>
<evidence type="ECO:0000256" key="1">
    <source>
        <dbReference type="ARBA" id="ARBA00001976"/>
    </source>
</evidence>
<evidence type="ECO:0000256" key="3">
    <source>
        <dbReference type="ARBA" id="ARBA00020784"/>
    </source>
</evidence>
<organism evidence="8 9">
    <name type="scientific">Tepidibacter formicigenes DSM 15518</name>
    <dbReference type="NCBI Taxonomy" id="1123349"/>
    <lineage>
        <taxon>Bacteria</taxon>
        <taxon>Bacillati</taxon>
        <taxon>Bacillota</taxon>
        <taxon>Clostridia</taxon>
        <taxon>Peptostreptococcales</taxon>
        <taxon>Peptostreptococcaceae</taxon>
        <taxon>Tepidibacter</taxon>
    </lineage>
</organism>
<protein>
    <recommendedName>
        <fullName evidence="3 6">Anti-sigma F factor antagonist</fullName>
    </recommendedName>
    <alternativeName>
        <fullName evidence="6">Stage II sporulation protein</fullName>
    </alternativeName>
</protein>
<dbReference type="InterPro" id="IPR036513">
    <property type="entry name" value="STAS_dom_sf"/>
</dbReference>
<evidence type="ECO:0000256" key="5">
    <source>
        <dbReference type="ARBA" id="ARBA00022969"/>
    </source>
</evidence>
<feature type="domain" description="STAS" evidence="7">
    <location>
        <begin position="1"/>
        <end position="111"/>
    </location>
</feature>
<dbReference type="AlphaFoldDB" id="A0A1M6NNY3"/>
<sequence length="111" mass="12726">MNINYKIEHRNLIVELYGELDHHIASEVREEIDMAIDQNSIKNVIFDFKNMNFMDSSGVGVVIGRYKKVSKTGGKVIAVNLNKHVKRIFELSGMNKIIEVYNNREEALSSL</sequence>
<reference evidence="9" key="1">
    <citation type="submission" date="2016-11" db="EMBL/GenBank/DDBJ databases">
        <authorList>
            <person name="Varghese N."/>
            <person name="Submissions S."/>
        </authorList>
    </citation>
    <scope>NUCLEOTIDE SEQUENCE [LARGE SCALE GENOMIC DNA]</scope>
    <source>
        <strain evidence="9">DSM 15518</strain>
    </source>
</reference>
<keyword evidence="4" id="KW-0597">Phosphoprotein</keyword>
<proteinExistence type="inferred from homology"/>
<comment type="function">
    <text evidence="1">In the phosphorylated form it could act as an anti-anti-sigma factor that counteracts SpoIIAB and thus releases sigma f from inhibition.</text>
</comment>
<dbReference type="Pfam" id="PF01740">
    <property type="entry name" value="STAS"/>
    <property type="match status" value="1"/>
</dbReference>
<dbReference type="InterPro" id="IPR014237">
    <property type="entry name" value="Anti-sigma_F_ant"/>
</dbReference>
<evidence type="ECO:0000256" key="4">
    <source>
        <dbReference type="ARBA" id="ARBA00022553"/>
    </source>
</evidence>